<dbReference type="SUPFAM" id="SSF49764">
    <property type="entry name" value="HSP20-like chaperones"/>
    <property type="match status" value="1"/>
</dbReference>
<evidence type="ECO:0000313" key="6">
    <source>
        <dbReference type="EMBL" id="TNC60305.1"/>
    </source>
</evidence>
<dbReference type="RefSeq" id="WP_139083901.1">
    <property type="nucleotide sequence ID" value="NZ_VDFV01000082.1"/>
</dbReference>
<dbReference type="InterPro" id="IPR008978">
    <property type="entry name" value="HSP20-like_chaperone"/>
</dbReference>
<name>A0A5C4N825_9RHOB</name>
<dbReference type="EMBL" id="VDFV01000082">
    <property type="protein sequence ID" value="TNC60305.1"/>
    <property type="molecule type" value="Genomic_DNA"/>
</dbReference>
<reference evidence="6 7" key="1">
    <citation type="submission" date="2019-06" db="EMBL/GenBank/DDBJ databases">
        <authorList>
            <person name="Jiang L."/>
        </authorList>
    </citation>
    <scope>NUCLEOTIDE SEQUENCE [LARGE SCALE GENOMIC DNA]</scope>
    <source>
        <strain evidence="6 7">YIM 48858</strain>
    </source>
</reference>
<evidence type="ECO:0000256" key="1">
    <source>
        <dbReference type="ARBA" id="ARBA00023016"/>
    </source>
</evidence>
<dbReference type="InterPro" id="IPR002068">
    <property type="entry name" value="A-crystallin/Hsp20_dom"/>
</dbReference>
<gene>
    <name evidence="6" type="ORF">FHG71_22175</name>
</gene>
<evidence type="ECO:0000256" key="3">
    <source>
        <dbReference type="RuleBase" id="RU003616"/>
    </source>
</evidence>
<keyword evidence="1" id="KW-0346">Stress response</keyword>
<keyword evidence="7" id="KW-1185">Reference proteome</keyword>
<feature type="region of interest" description="Disordered" evidence="4">
    <location>
        <begin position="138"/>
        <end position="159"/>
    </location>
</feature>
<dbReference type="PANTHER" id="PTHR47062:SF1">
    <property type="entry name" value="SMALL HEAT SHOCK PROTEIN IBPA"/>
    <property type="match status" value="1"/>
</dbReference>
<feature type="compositionally biased region" description="Basic and acidic residues" evidence="4">
    <location>
        <begin position="145"/>
        <end position="159"/>
    </location>
</feature>
<dbReference type="PROSITE" id="PS01031">
    <property type="entry name" value="SHSP"/>
    <property type="match status" value="1"/>
</dbReference>
<organism evidence="6 7">
    <name type="scientific">Rubellimicrobium roseum</name>
    <dbReference type="NCBI Taxonomy" id="687525"/>
    <lineage>
        <taxon>Bacteria</taxon>
        <taxon>Pseudomonadati</taxon>
        <taxon>Pseudomonadota</taxon>
        <taxon>Alphaproteobacteria</taxon>
        <taxon>Rhodobacterales</taxon>
        <taxon>Roseobacteraceae</taxon>
        <taxon>Rubellimicrobium</taxon>
    </lineage>
</organism>
<evidence type="ECO:0000313" key="7">
    <source>
        <dbReference type="Proteomes" id="UP000305709"/>
    </source>
</evidence>
<evidence type="ECO:0000256" key="4">
    <source>
        <dbReference type="SAM" id="MobiDB-lite"/>
    </source>
</evidence>
<protein>
    <submittedName>
        <fullName evidence="6">Hsp20 family protein</fullName>
    </submittedName>
</protein>
<sequence>MRSTFDFAPLFRSSVGFDHLLNALEASSRPEAVDSWPPYDILRSGKDEYRITMAVAGFSPEDVTLTQEPNILVVAGQKADEVQGQYLHRGIAQRSFQRRFELADHVKVTSANLVDGLLTIDLVREIPEAMKPRRIQIASDPALAKTEDPRQIESDQHAA</sequence>
<accession>A0A5C4N825</accession>
<dbReference type="Gene3D" id="2.60.40.790">
    <property type="match status" value="1"/>
</dbReference>
<dbReference type="OrthoDB" id="9810618at2"/>
<comment type="similarity">
    <text evidence="2 3">Belongs to the small heat shock protein (HSP20) family.</text>
</comment>
<dbReference type="Proteomes" id="UP000305709">
    <property type="component" value="Unassembled WGS sequence"/>
</dbReference>
<dbReference type="Pfam" id="PF00011">
    <property type="entry name" value="HSP20"/>
    <property type="match status" value="1"/>
</dbReference>
<evidence type="ECO:0000256" key="2">
    <source>
        <dbReference type="PROSITE-ProRule" id="PRU00285"/>
    </source>
</evidence>
<dbReference type="CDD" id="cd06470">
    <property type="entry name" value="ACD_IbpA-B_like"/>
    <property type="match status" value="1"/>
</dbReference>
<comment type="caution">
    <text evidence="6">The sequence shown here is derived from an EMBL/GenBank/DDBJ whole genome shotgun (WGS) entry which is preliminary data.</text>
</comment>
<proteinExistence type="inferred from homology"/>
<dbReference type="InterPro" id="IPR037913">
    <property type="entry name" value="ACD_IbpA/B"/>
</dbReference>
<evidence type="ECO:0000259" key="5">
    <source>
        <dbReference type="PROSITE" id="PS01031"/>
    </source>
</evidence>
<dbReference type="AlphaFoldDB" id="A0A5C4N825"/>
<feature type="domain" description="SHSP" evidence="5">
    <location>
        <begin position="30"/>
        <end position="140"/>
    </location>
</feature>
<dbReference type="PANTHER" id="PTHR47062">
    <property type="match status" value="1"/>
</dbReference>